<protein>
    <submittedName>
        <fullName evidence="2">Uncharacterized protein</fullName>
    </submittedName>
</protein>
<gene>
    <name evidence="2" type="ORF">PXEA_LOCUS3811</name>
</gene>
<feature type="transmembrane region" description="Helical" evidence="1">
    <location>
        <begin position="55"/>
        <end position="76"/>
    </location>
</feature>
<evidence type="ECO:0000256" key="1">
    <source>
        <dbReference type="SAM" id="Phobius"/>
    </source>
</evidence>
<keyword evidence="1" id="KW-1133">Transmembrane helix</keyword>
<dbReference type="EMBL" id="CAAALY010008816">
    <property type="protein sequence ID" value="VEL10371.1"/>
    <property type="molecule type" value="Genomic_DNA"/>
</dbReference>
<dbReference type="Proteomes" id="UP000784294">
    <property type="component" value="Unassembled WGS sequence"/>
</dbReference>
<proteinExistence type="predicted"/>
<reference evidence="2" key="1">
    <citation type="submission" date="2018-11" db="EMBL/GenBank/DDBJ databases">
        <authorList>
            <consortium name="Pathogen Informatics"/>
        </authorList>
    </citation>
    <scope>NUCLEOTIDE SEQUENCE</scope>
</reference>
<accession>A0A448WFE8</accession>
<keyword evidence="3" id="KW-1185">Reference proteome</keyword>
<name>A0A448WFE8_9PLAT</name>
<comment type="caution">
    <text evidence="2">The sequence shown here is derived from an EMBL/GenBank/DDBJ whole genome shotgun (WGS) entry which is preliminary data.</text>
</comment>
<organism evidence="2 3">
    <name type="scientific">Protopolystoma xenopodis</name>
    <dbReference type="NCBI Taxonomy" id="117903"/>
    <lineage>
        <taxon>Eukaryota</taxon>
        <taxon>Metazoa</taxon>
        <taxon>Spiralia</taxon>
        <taxon>Lophotrochozoa</taxon>
        <taxon>Platyhelminthes</taxon>
        <taxon>Monogenea</taxon>
        <taxon>Polyopisthocotylea</taxon>
        <taxon>Polystomatidea</taxon>
        <taxon>Polystomatidae</taxon>
        <taxon>Protopolystoma</taxon>
    </lineage>
</organism>
<keyword evidence="1" id="KW-0812">Transmembrane</keyword>
<keyword evidence="1" id="KW-0472">Membrane</keyword>
<sequence length="85" mass="9606">MNQIQQHSMGSDPNSLLPRFRVPILSSSDVLTIDAFTWDQLLTPDQLLLLVQVRLGYFSSYLCYIFSLTCIFGRVLPSLLDVVNA</sequence>
<dbReference type="AlphaFoldDB" id="A0A448WFE8"/>
<evidence type="ECO:0000313" key="2">
    <source>
        <dbReference type="EMBL" id="VEL10371.1"/>
    </source>
</evidence>
<evidence type="ECO:0000313" key="3">
    <source>
        <dbReference type="Proteomes" id="UP000784294"/>
    </source>
</evidence>